<dbReference type="EMBL" id="CAICTM010001601">
    <property type="protein sequence ID" value="CAB9524909.1"/>
    <property type="molecule type" value="Genomic_DNA"/>
</dbReference>
<reference evidence="1" key="1">
    <citation type="submission" date="2020-06" db="EMBL/GenBank/DDBJ databases">
        <authorList>
            <consortium name="Plant Systems Biology data submission"/>
        </authorList>
    </citation>
    <scope>NUCLEOTIDE SEQUENCE</scope>
    <source>
        <strain evidence="1">D6</strain>
    </source>
</reference>
<gene>
    <name evidence="1" type="ORF">SEMRO_1603_G285280.1</name>
</gene>
<dbReference type="Proteomes" id="UP001153069">
    <property type="component" value="Unassembled WGS sequence"/>
</dbReference>
<evidence type="ECO:0000313" key="2">
    <source>
        <dbReference type="Proteomes" id="UP001153069"/>
    </source>
</evidence>
<name>A0A9N8ETQ8_9STRA</name>
<accession>A0A9N8ETQ8</accession>
<evidence type="ECO:0000313" key="1">
    <source>
        <dbReference type="EMBL" id="CAB9524909.1"/>
    </source>
</evidence>
<proteinExistence type="predicted"/>
<protein>
    <submittedName>
        <fullName evidence="1">Uncharacterized protein</fullName>
    </submittedName>
</protein>
<comment type="caution">
    <text evidence="1">The sequence shown here is derived from an EMBL/GenBank/DDBJ whole genome shotgun (WGS) entry which is preliminary data.</text>
</comment>
<sequence length="148" mass="16919">MTVMLSPLALNTAICNQHKKTHPPFLSIDRHFDIVSYIRNRMTMAKSLHFCALLVLLCSSQGTMGFQPIQPKQTVSPLQMEADNFVAPNSSPYENSDVPGLMLGWDWWDQPMDRERDPPSVWQRLKEGGNFQPPVKPNAYVSPYNWDN</sequence>
<keyword evidence="2" id="KW-1185">Reference proteome</keyword>
<dbReference type="AlphaFoldDB" id="A0A9N8ETQ8"/>
<organism evidence="1 2">
    <name type="scientific">Seminavis robusta</name>
    <dbReference type="NCBI Taxonomy" id="568900"/>
    <lineage>
        <taxon>Eukaryota</taxon>
        <taxon>Sar</taxon>
        <taxon>Stramenopiles</taxon>
        <taxon>Ochrophyta</taxon>
        <taxon>Bacillariophyta</taxon>
        <taxon>Bacillariophyceae</taxon>
        <taxon>Bacillariophycidae</taxon>
        <taxon>Naviculales</taxon>
        <taxon>Naviculaceae</taxon>
        <taxon>Seminavis</taxon>
    </lineage>
</organism>